<dbReference type="AlphaFoldDB" id="A0A0C1QBT0"/>
<dbReference type="RefSeq" id="WP_039609934.1">
    <property type="nucleotide sequence ID" value="NZ_JWIC01000006.1"/>
</dbReference>
<dbReference type="OrthoDB" id="6294989at2"/>
<organism evidence="1 2">
    <name type="scientific">Pseudoalteromonas luteoviolacea</name>
    <dbReference type="NCBI Taxonomy" id="43657"/>
    <lineage>
        <taxon>Bacteria</taxon>
        <taxon>Pseudomonadati</taxon>
        <taxon>Pseudomonadota</taxon>
        <taxon>Gammaproteobacteria</taxon>
        <taxon>Alteromonadales</taxon>
        <taxon>Pseudoalteromonadaceae</taxon>
        <taxon>Pseudoalteromonas</taxon>
    </lineage>
</organism>
<gene>
    <name evidence="1" type="ORF">JF50_13315</name>
</gene>
<dbReference type="EMBL" id="JWIC01000006">
    <property type="protein sequence ID" value="KID56870.1"/>
    <property type="molecule type" value="Genomic_DNA"/>
</dbReference>
<accession>A0A0C1QBT0</accession>
<evidence type="ECO:0000313" key="2">
    <source>
        <dbReference type="Proteomes" id="UP000031327"/>
    </source>
</evidence>
<dbReference type="Proteomes" id="UP000031327">
    <property type="component" value="Unassembled WGS sequence"/>
</dbReference>
<evidence type="ECO:0000313" key="1">
    <source>
        <dbReference type="EMBL" id="KID56870.1"/>
    </source>
</evidence>
<comment type="caution">
    <text evidence="1">The sequence shown here is derived from an EMBL/GenBank/DDBJ whole genome shotgun (WGS) entry which is preliminary data.</text>
</comment>
<sequence>MIRVKIYQPIFGGHFVLNDTLTDQHMLNVLAMNDPKGRILDSVEGNVAVAFCIFLGERLYECKQLVKVKQQVSFTTLFTRLYSNVAKICIDDTKPWDFELEEFAVFPNHQVSQVERAA</sequence>
<reference evidence="1 2" key="1">
    <citation type="submission" date="2014-12" db="EMBL/GenBank/DDBJ databases">
        <title>Draft Genome Sequence of Pseudoalteromonas luteoviolacea HI1.</title>
        <authorList>
            <person name="Asahina A.Y."/>
            <person name="Hadfield M.G."/>
        </authorList>
    </citation>
    <scope>NUCLEOTIDE SEQUENCE [LARGE SCALE GENOMIC DNA]</scope>
    <source>
        <strain evidence="1 2">HI1</strain>
    </source>
</reference>
<name>A0A0C1QBT0_9GAMM</name>
<proteinExistence type="predicted"/>
<protein>
    <submittedName>
        <fullName evidence="1">Uncharacterized protein</fullName>
    </submittedName>
</protein>